<keyword evidence="12" id="KW-0325">Glycoprotein</keyword>
<keyword evidence="8 14" id="KW-1133">Transmembrane helix</keyword>
<evidence type="ECO:0000256" key="6">
    <source>
        <dbReference type="ARBA" id="ARBA00022692"/>
    </source>
</evidence>
<keyword evidence="7" id="KW-1043">Host membrane</keyword>
<feature type="transmembrane region" description="Helical" evidence="14">
    <location>
        <begin position="460"/>
        <end position="485"/>
    </location>
</feature>
<proteinExistence type="predicted"/>
<evidence type="ECO:0000256" key="11">
    <source>
        <dbReference type="ARBA" id="ARBA00023157"/>
    </source>
</evidence>
<reference evidence="16" key="1">
    <citation type="submission" date="2025-08" db="UniProtKB">
        <authorList>
            <consortium name="RefSeq"/>
        </authorList>
    </citation>
    <scope>IDENTIFICATION</scope>
</reference>
<evidence type="ECO:0000256" key="13">
    <source>
        <dbReference type="ARBA" id="ARBA00023288"/>
    </source>
</evidence>
<dbReference type="GeneID" id="117554135"/>
<keyword evidence="6 14" id="KW-0812">Transmembrane</keyword>
<evidence type="ECO:0000256" key="12">
    <source>
        <dbReference type="ARBA" id="ARBA00023180"/>
    </source>
</evidence>
<keyword evidence="9 14" id="KW-0472">Membrane</keyword>
<keyword evidence="11" id="KW-1015">Disulfide bond</keyword>
<evidence type="ECO:0000256" key="3">
    <source>
        <dbReference type="ARBA" id="ARBA00004563"/>
    </source>
</evidence>
<dbReference type="RefSeq" id="XP_034084291.1">
    <property type="nucleotide sequence ID" value="XM_034228400.1"/>
</dbReference>
<comment type="subcellular location">
    <subcellularLocation>
        <location evidence="1">Host cell membrane</location>
        <topology evidence="1">Single-pass type I membrane protein</topology>
    </subcellularLocation>
    <subcellularLocation>
        <location evidence="2">Host endomembrane system</location>
        <topology evidence="2">Peripheral membrane protein</topology>
    </subcellularLocation>
    <subcellularLocation>
        <location evidence="3">Virion membrane</location>
        <topology evidence="3">Single-pass type I membrane protein</topology>
    </subcellularLocation>
</comment>
<keyword evidence="10" id="KW-0564">Palmitate</keyword>
<evidence type="ECO:0000256" key="9">
    <source>
        <dbReference type="ARBA" id="ARBA00023136"/>
    </source>
</evidence>
<keyword evidence="15" id="KW-1185">Reference proteome</keyword>
<evidence type="ECO:0000256" key="5">
    <source>
        <dbReference type="ARBA" id="ARBA00022581"/>
    </source>
</evidence>
<dbReference type="Proteomes" id="UP000515161">
    <property type="component" value="Unplaced"/>
</dbReference>
<evidence type="ECO:0000256" key="7">
    <source>
        <dbReference type="ARBA" id="ARBA00022870"/>
    </source>
</evidence>
<evidence type="ECO:0000256" key="2">
    <source>
        <dbReference type="ARBA" id="ARBA00004531"/>
    </source>
</evidence>
<dbReference type="PANTHER" id="PTHR10424">
    <property type="entry name" value="VIRAL ENVELOPE PROTEIN"/>
    <property type="match status" value="1"/>
</dbReference>
<protein>
    <submittedName>
        <fullName evidence="16">Uncharacterized protein LOC117554135</fullName>
    </submittedName>
</protein>
<dbReference type="Gene3D" id="1.10.287.210">
    <property type="match status" value="1"/>
</dbReference>
<keyword evidence="4" id="KW-1032">Host cell membrane</keyword>
<keyword evidence="13" id="KW-0449">Lipoprotein</keyword>
<evidence type="ECO:0000256" key="8">
    <source>
        <dbReference type="ARBA" id="ARBA00022989"/>
    </source>
</evidence>
<dbReference type="Pfam" id="PF00429">
    <property type="entry name" value="TLV_coat"/>
    <property type="match status" value="2"/>
</dbReference>
<dbReference type="KEGG" id="gacu:117554135"/>
<dbReference type="SUPFAM" id="SSF58069">
    <property type="entry name" value="Virus ectodomain"/>
    <property type="match status" value="1"/>
</dbReference>
<dbReference type="PANTHER" id="PTHR10424:SF81">
    <property type="entry name" value="ERVV2 PROTEIN"/>
    <property type="match status" value="1"/>
</dbReference>
<evidence type="ECO:0000256" key="4">
    <source>
        <dbReference type="ARBA" id="ARBA00022511"/>
    </source>
</evidence>
<organism evidence="15 16">
    <name type="scientific">Gymnodraco acuticeps</name>
    <name type="common">Antarctic dragonfish</name>
    <dbReference type="NCBI Taxonomy" id="8218"/>
    <lineage>
        <taxon>Eukaryota</taxon>
        <taxon>Metazoa</taxon>
        <taxon>Chordata</taxon>
        <taxon>Craniata</taxon>
        <taxon>Vertebrata</taxon>
        <taxon>Euteleostomi</taxon>
        <taxon>Actinopterygii</taxon>
        <taxon>Neopterygii</taxon>
        <taxon>Teleostei</taxon>
        <taxon>Neoteleostei</taxon>
        <taxon>Acanthomorphata</taxon>
        <taxon>Eupercaria</taxon>
        <taxon>Perciformes</taxon>
        <taxon>Notothenioidei</taxon>
        <taxon>Bathydraconidae</taxon>
        <taxon>Gymnodraco</taxon>
    </lineage>
</organism>
<dbReference type="InParanoid" id="A0A6P8V3S0"/>
<evidence type="ECO:0000256" key="14">
    <source>
        <dbReference type="SAM" id="Phobius"/>
    </source>
</evidence>
<sequence length="530" mass="58887">MSKHNPIIIAFKSALTPHFKKQGDVTAFHLLMGIEVPGKDPMGSILVKIIDPPADVIPDLAPKYTESPFKPEPEIPPAKSVNNPLVTYLSTTSIQKVIAVETGYEDTNSWLDWVVYSVKQSKMADCLACAAARPSLGTVPFPFNAHNNPRGQRCMYKLYGQKSPADCVDIAQKYPVVKINDIPPDFTSYEGLYDCITRDYLKGTEVGTLKWCNSTTILSNQDFLPGITMPIRQYPRTDVWWYCGTKTLYSVLPQDWTGTCALVQLVMPFYAVPMTAEQLINMAVQPKATRAKRSVFSGSFDSTVYIDSIGVPRGVPDEFKARNQILAGLESIFLWPTINKNVDWINYIYYNQQRFINHSKDAMKGLSEQLDKTSQMSLQNRVALDMLLAEKGGVCKMFGTLCCTFIPNNTSPDGSVNKALKGLTTLSMELADNSGIEMNPLGGFLDGWLGKYKDFLVSGLMYVSGVIVILALCCCCFSTCIRAFANRLINGALNQEYARGQYHMGGQFPMLAEQDDPPPYTDVDENDELV</sequence>
<keyword evidence="5" id="KW-0945">Host-virus interaction</keyword>
<dbReference type="AlphaFoldDB" id="A0A6P8V3S0"/>
<evidence type="ECO:0000256" key="10">
    <source>
        <dbReference type="ARBA" id="ARBA00023139"/>
    </source>
</evidence>
<evidence type="ECO:0000313" key="16">
    <source>
        <dbReference type="RefSeq" id="XP_034084291.1"/>
    </source>
</evidence>
<evidence type="ECO:0000313" key="15">
    <source>
        <dbReference type="Proteomes" id="UP000515161"/>
    </source>
</evidence>
<dbReference type="OrthoDB" id="9950230at2759"/>
<evidence type="ECO:0000256" key="1">
    <source>
        <dbReference type="ARBA" id="ARBA00004402"/>
    </source>
</evidence>
<accession>A0A6P8V3S0</accession>
<name>A0A6P8V3S0_GYMAC</name>
<dbReference type="InterPro" id="IPR018154">
    <property type="entry name" value="TLV/ENV_coat_polyprotein"/>
</dbReference>
<gene>
    <name evidence="16" type="primary">LOC117554135</name>
</gene>